<name>A0AAV6TCN0_9ARAC</name>
<accession>A0AAV6TCN0</accession>
<evidence type="ECO:0000256" key="1">
    <source>
        <dbReference type="SAM" id="MobiDB-lite"/>
    </source>
</evidence>
<organism evidence="2 3">
    <name type="scientific">Oedothorax gibbosus</name>
    <dbReference type="NCBI Taxonomy" id="931172"/>
    <lineage>
        <taxon>Eukaryota</taxon>
        <taxon>Metazoa</taxon>
        <taxon>Ecdysozoa</taxon>
        <taxon>Arthropoda</taxon>
        <taxon>Chelicerata</taxon>
        <taxon>Arachnida</taxon>
        <taxon>Araneae</taxon>
        <taxon>Araneomorphae</taxon>
        <taxon>Entelegynae</taxon>
        <taxon>Araneoidea</taxon>
        <taxon>Linyphiidae</taxon>
        <taxon>Erigoninae</taxon>
        <taxon>Oedothorax</taxon>
    </lineage>
</organism>
<feature type="region of interest" description="Disordered" evidence="1">
    <location>
        <begin position="1"/>
        <end position="39"/>
    </location>
</feature>
<reference evidence="2 3" key="1">
    <citation type="journal article" date="2022" name="Nat. Ecol. Evol.">
        <title>A masculinizing supergene underlies an exaggerated male reproductive morph in a spider.</title>
        <authorList>
            <person name="Hendrickx F."/>
            <person name="De Corte Z."/>
            <person name="Sonet G."/>
            <person name="Van Belleghem S.M."/>
            <person name="Kostlbacher S."/>
            <person name="Vangestel C."/>
        </authorList>
    </citation>
    <scope>NUCLEOTIDE SEQUENCE [LARGE SCALE GENOMIC DNA]</scope>
    <source>
        <strain evidence="2">W744_W776</strain>
    </source>
</reference>
<evidence type="ECO:0000313" key="2">
    <source>
        <dbReference type="EMBL" id="KAG8155646.1"/>
    </source>
</evidence>
<sequence>MVRNGVIGEFQGSIPERDPEKRLPHPRGRQAGAQITTPGNGAAIPVCASNDTPGSCGKQSFGSGKYGCPKLKLKGIEGEVTTRMGLVQFDSTHANPTRPGHGED</sequence>
<comment type="caution">
    <text evidence="2">The sequence shown here is derived from an EMBL/GenBank/DDBJ whole genome shotgun (WGS) entry which is preliminary data.</text>
</comment>
<dbReference type="EMBL" id="JAFNEN010007691">
    <property type="protein sequence ID" value="KAG8155646.1"/>
    <property type="molecule type" value="Genomic_DNA"/>
</dbReference>
<dbReference type="Proteomes" id="UP000827092">
    <property type="component" value="Unassembled WGS sequence"/>
</dbReference>
<protein>
    <submittedName>
        <fullName evidence="2">Uncharacterized protein</fullName>
    </submittedName>
</protein>
<evidence type="ECO:0000313" key="3">
    <source>
        <dbReference type="Proteomes" id="UP000827092"/>
    </source>
</evidence>
<proteinExistence type="predicted"/>
<dbReference type="AlphaFoldDB" id="A0AAV6TCN0"/>
<gene>
    <name evidence="2" type="ORF">JTE90_012578</name>
</gene>
<keyword evidence="3" id="KW-1185">Reference proteome</keyword>